<dbReference type="EMBL" id="MF276978">
    <property type="protein sequence ID" value="AWI68248.1"/>
    <property type="molecule type" value="Genomic_DNA"/>
</dbReference>
<reference evidence="2" key="1">
    <citation type="journal article" date="2018" name="Am. J. Bot.">
        <title>Organellar phylogenomics inform systematics in the green algal family Hydrodictyaceae (Chlorophyceae) and provide clues to the complex evolutionary history of plastid genomes in the green algal tree of life.</title>
        <authorList>
            <person name="McManus H.A."/>
            <person name="Fucikova K."/>
            <person name="Lewis P.O."/>
            <person name="Lewis L.A."/>
            <person name="Karol K.G."/>
        </authorList>
    </citation>
    <scope>NUCLEOTIDE SEQUENCE</scope>
</reference>
<evidence type="ECO:0000313" key="2">
    <source>
        <dbReference type="EMBL" id="AWI68248.1"/>
    </source>
</evidence>
<evidence type="ECO:0000256" key="1">
    <source>
        <dbReference type="SAM" id="MobiDB-lite"/>
    </source>
</evidence>
<dbReference type="EMBL" id="MF276978">
    <property type="protein sequence ID" value="AWI68249.1"/>
    <property type="molecule type" value="Genomic_DNA"/>
</dbReference>
<keyword evidence="2" id="KW-0150">Chloroplast</keyword>
<feature type="compositionally biased region" description="Basic and acidic residues" evidence="1">
    <location>
        <begin position="27"/>
        <end position="36"/>
    </location>
</feature>
<accession>A0A2U8GI36</accession>
<keyword evidence="2" id="KW-0934">Plastid</keyword>
<feature type="compositionally biased region" description="Low complexity" evidence="1">
    <location>
        <begin position="37"/>
        <end position="54"/>
    </location>
</feature>
<proteinExistence type="predicted"/>
<sequence>MRIGSAESAIFFASSLRSRILRSARSRSTECEDPNARSRLFASSSASPTAQSASLESSIARSASKEAPRNRTAPSHRCFGFSLLRFGRAVGASAFRSFALGASASRGAKNARPKRRTESATEAPSAKNRKRDRSEELTAQPNRQ</sequence>
<dbReference type="AlphaFoldDB" id="A0A2U8GI36"/>
<name>A0A2U8GI36_9CHLO</name>
<feature type="region of interest" description="Disordered" evidence="1">
    <location>
        <begin position="103"/>
        <end position="144"/>
    </location>
</feature>
<protein>
    <submittedName>
        <fullName evidence="2">Uncharacterized protein</fullName>
    </submittedName>
</protein>
<feature type="region of interest" description="Disordered" evidence="1">
    <location>
        <begin position="26"/>
        <end position="75"/>
    </location>
</feature>
<organism evidence="2">
    <name type="scientific">Pediastrum angulosum</name>
    <dbReference type="NCBI Taxonomy" id="271408"/>
    <lineage>
        <taxon>Eukaryota</taxon>
        <taxon>Viridiplantae</taxon>
        <taxon>Chlorophyta</taxon>
        <taxon>core chlorophytes</taxon>
        <taxon>Chlorophyceae</taxon>
        <taxon>CS clade</taxon>
        <taxon>Sphaeropleales</taxon>
        <taxon>Hydrodictyaceae</taxon>
        <taxon>Pediastrum</taxon>
    </lineage>
</organism>
<geneLocation type="chloroplast" evidence="2"/>